<dbReference type="SUPFAM" id="SSF52317">
    <property type="entry name" value="Class I glutamine amidotransferase-like"/>
    <property type="match status" value="1"/>
</dbReference>
<evidence type="ECO:0000256" key="2">
    <source>
        <dbReference type="ARBA" id="ARBA00023125"/>
    </source>
</evidence>
<dbReference type="PROSITE" id="PS00041">
    <property type="entry name" value="HTH_ARAC_FAMILY_1"/>
    <property type="match status" value="1"/>
</dbReference>
<dbReference type="InterPro" id="IPR002818">
    <property type="entry name" value="DJ-1/PfpI"/>
</dbReference>
<dbReference type="PRINTS" id="PR00032">
    <property type="entry name" value="HTHARAC"/>
</dbReference>
<keyword evidence="3" id="KW-0804">Transcription</keyword>
<dbReference type="AlphaFoldDB" id="A0A346NSE5"/>
<evidence type="ECO:0000313" key="5">
    <source>
        <dbReference type="EMBL" id="AXR08452.1"/>
    </source>
</evidence>
<dbReference type="Gene3D" id="3.40.50.880">
    <property type="match status" value="1"/>
</dbReference>
<dbReference type="Gene3D" id="1.10.10.60">
    <property type="entry name" value="Homeodomain-like"/>
    <property type="match status" value="2"/>
</dbReference>
<keyword evidence="2" id="KW-0238">DNA-binding</keyword>
<keyword evidence="1" id="KW-0805">Transcription regulation</keyword>
<organism evidence="5 6">
    <name type="scientific">Salinimonas sediminis</name>
    <dbReference type="NCBI Taxonomy" id="2303538"/>
    <lineage>
        <taxon>Bacteria</taxon>
        <taxon>Pseudomonadati</taxon>
        <taxon>Pseudomonadota</taxon>
        <taxon>Gammaproteobacteria</taxon>
        <taxon>Alteromonadales</taxon>
        <taxon>Alteromonadaceae</taxon>
        <taxon>Alteromonas/Salinimonas group</taxon>
        <taxon>Salinimonas</taxon>
    </lineage>
</organism>
<evidence type="ECO:0000256" key="1">
    <source>
        <dbReference type="ARBA" id="ARBA00023015"/>
    </source>
</evidence>
<evidence type="ECO:0000313" key="6">
    <source>
        <dbReference type="Proteomes" id="UP000262073"/>
    </source>
</evidence>
<sequence length="333" mass="37173">MPDKRPAKVMVYGFDNALSSAITGVVDLFAQAGVTWQAIHGETRRPVFSVELVSARGTDIRCANGLTLKTDGALDPAIRPDVLLIPSIGSQLEEVLTSEQRLYPILRQYHQQQVDIAANCTGVFLLAQAGILEGRQATTHWGFANAFAAAYPTVNLHSEKLHTMDENLFCAGGGMAWFDLALVLIERYAGTQVARQTAKAHVLDLPRFNQTLYAGSRRQQHHQDELIKTVQSYLADHLRQPVALPQLAAQFNLTTRTLIRRFKAATGQTPVQYIQQIRIDHARKLLETQRWTIERILSEIGYEDASSFSRLFKRQTGCSPSQYRSKFAPGDLL</sequence>
<dbReference type="InterPro" id="IPR018060">
    <property type="entry name" value="HTH_AraC"/>
</dbReference>
<dbReference type="InterPro" id="IPR029062">
    <property type="entry name" value="Class_I_gatase-like"/>
</dbReference>
<dbReference type="KEGG" id="salm:D0Y50_08415"/>
<dbReference type="SUPFAM" id="SSF46689">
    <property type="entry name" value="Homeodomain-like"/>
    <property type="match status" value="2"/>
</dbReference>
<gene>
    <name evidence="5" type="ORF">D0Y50_08415</name>
</gene>
<dbReference type="GO" id="GO:0043565">
    <property type="term" value="F:sequence-specific DNA binding"/>
    <property type="evidence" value="ECO:0007669"/>
    <property type="project" value="InterPro"/>
</dbReference>
<feature type="domain" description="HTH araC/xylS-type" evidence="4">
    <location>
        <begin position="228"/>
        <end position="326"/>
    </location>
</feature>
<accession>A0A346NSE5</accession>
<dbReference type="GO" id="GO:0003700">
    <property type="term" value="F:DNA-binding transcription factor activity"/>
    <property type="evidence" value="ECO:0007669"/>
    <property type="project" value="InterPro"/>
</dbReference>
<dbReference type="SMART" id="SM00342">
    <property type="entry name" value="HTH_ARAC"/>
    <property type="match status" value="1"/>
</dbReference>
<dbReference type="PROSITE" id="PS01124">
    <property type="entry name" value="HTH_ARAC_FAMILY_2"/>
    <property type="match status" value="1"/>
</dbReference>
<dbReference type="InterPro" id="IPR009057">
    <property type="entry name" value="Homeodomain-like_sf"/>
</dbReference>
<dbReference type="PANTHER" id="PTHR43130:SF11">
    <property type="entry name" value="TRANSCRIPTIONAL REGULATORY PROTEIN"/>
    <property type="match status" value="1"/>
</dbReference>
<dbReference type="Proteomes" id="UP000262073">
    <property type="component" value="Chromosome"/>
</dbReference>
<dbReference type="Pfam" id="PF12833">
    <property type="entry name" value="HTH_18"/>
    <property type="match status" value="1"/>
</dbReference>
<name>A0A346NSE5_9ALTE</name>
<reference evidence="5 6" key="1">
    <citation type="submission" date="2018-08" db="EMBL/GenBank/DDBJ databases">
        <title>Salinimonas sediminis sp. nov., a piezophilic bacterium isolated from a deep-sea sediment sample from the New Britain Trench.</title>
        <authorList>
            <person name="Cao J."/>
        </authorList>
    </citation>
    <scope>NUCLEOTIDE SEQUENCE [LARGE SCALE GENOMIC DNA]</scope>
    <source>
        <strain evidence="5 6">N102</strain>
    </source>
</reference>
<dbReference type="CDD" id="cd03138">
    <property type="entry name" value="GATase1_AraC_2"/>
    <property type="match status" value="1"/>
</dbReference>
<dbReference type="EMBL" id="CP031769">
    <property type="protein sequence ID" value="AXR08452.1"/>
    <property type="molecule type" value="Genomic_DNA"/>
</dbReference>
<evidence type="ECO:0000259" key="4">
    <source>
        <dbReference type="PROSITE" id="PS01124"/>
    </source>
</evidence>
<protein>
    <submittedName>
        <fullName evidence="5">Helix-turn-helix domain-containing protein</fullName>
    </submittedName>
</protein>
<dbReference type="InterPro" id="IPR020449">
    <property type="entry name" value="Tscrpt_reg_AraC-type_HTH"/>
</dbReference>
<proteinExistence type="predicted"/>
<dbReference type="InterPro" id="IPR052158">
    <property type="entry name" value="INH-QAR"/>
</dbReference>
<dbReference type="OrthoDB" id="9803764at2"/>
<dbReference type="Pfam" id="PF01965">
    <property type="entry name" value="DJ-1_PfpI"/>
    <property type="match status" value="1"/>
</dbReference>
<keyword evidence="6" id="KW-1185">Reference proteome</keyword>
<dbReference type="PANTHER" id="PTHR43130">
    <property type="entry name" value="ARAC-FAMILY TRANSCRIPTIONAL REGULATOR"/>
    <property type="match status" value="1"/>
</dbReference>
<evidence type="ECO:0000256" key="3">
    <source>
        <dbReference type="ARBA" id="ARBA00023163"/>
    </source>
</evidence>
<dbReference type="InterPro" id="IPR018062">
    <property type="entry name" value="HTH_AraC-typ_CS"/>
</dbReference>